<dbReference type="Pfam" id="PF15300">
    <property type="entry name" value="INT_SG_DDX_CT_C"/>
    <property type="match status" value="1"/>
</dbReference>
<feature type="region of interest" description="Disordered" evidence="1">
    <location>
        <begin position="240"/>
        <end position="274"/>
    </location>
</feature>
<organism evidence="4">
    <name type="scientific">Camponotus floridanus</name>
    <name type="common">Florida carpenter ant</name>
    <dbReference type="NCBI Taxonomy" id="104421"/>
    <lineage>
        <taxon>Eukaryota</taxon>
        <taxon>Metazoa</taxon>
        <taxon>Ecdysozoa</taxon>
        <taxon>Arthropoda</taxon>
        <taxon>Hexapoda</taxon>
        <taxon>Insecta</taxon>
        <taxon>Pterygota</taxon>
        <taxon>Neoptera</taxon>
        <taxon>Endopterygota</taxon>
        <taxon>Hymenoptera</taxon>
        <taxon>Apocrita</taxon>
        <taxon>Aculeata</taxon>
        <taxon>Formicoidea</taxon>
        <taxon>Formicidae</taxon>
        <taxon>Formicinae</taxon>
        <taxon>Camponotus</taxon>
    </lineage>
</organism>
<dbReference type="OMA" id="LNQNHYG"/>
<dbReference type="SUPFAM" id="SSF53300">
    <property type="entry name" value="vWA-like"/>
    <property type="match status" value="1"/>
</dbReference>
<dbReference type="KEGG" id="cfo:105250808"/>
<dbReference type="InterPro" id="IPR036465">
    <property type="entry name" value="vWFA_dom_sf"/>
</dbReference>
<feature type="region of interest" description="Disordered" evidence="1">
    <location>
        <begin position="675"/>
        <end position="736"/>
    </location>
</feature>
<accession>E2ACC5</accession>
<dbReference type="OrthoDB" id="9449012at2759"/>
<protein>
    <submittedName>
        <fullName evidence="3">Integrator complex subunit 6-A</fullName>
    </submittedName>
</protein>
<dbReference type="Gene3D" id="3.40.50.410">
    <property type="entry name" value="von Willebrand factor, type A domain"/>
    <property type="match status" value="1"/>
</dbReference>
<dbReference type="InterPro" id="IPR057413">
    <property type="entry name" value="Beta-barrel_INTS6"/>
</dbReference>
<dbReference type="PROSITE" id="PS50234">
    <property type="entry name" value="VWFA"/>
    <property type="match status" value="1"/>
</dbReference>
<dbReference type="PANTHER" id="PTHR12957">
    <property type="entry name" value="DEAD/H BOX POLYPEPTIDE 26/DICE1-RELATED"/>
    <property type="match status" value="1"/>
</dbReference>
<evidence type="ECO:0000313" key="3">
    <source>
        <dbReference type="EMBL" id="EFN68915.1"/>
    </source>
</evidence>
<dbReference type="STRING" id="104421.E2ACC5"/>
<reference evidence="3 4" key="1">
    <citation type="journal article" date="2010" name="Science">
        <title>Genomic comparison of the ants Camponotus floridanus and Harpegnathos saltator.</title>
        <authorList>
            <person name="Bonasio R."/>
            <person name="Zhang G."/>
            <person name="Ye C."/>
            <person name="Mutti N.S."/>
            <person name="Fang X."/>
            <person name="Qin N."/>
            <person name="Donahue G."/>
            <person name="Yang P."/>
            <person name="Li Q."/>
            <person name="Li C."/>
            <person name="Zhang P."/>
            <person name="Huang Z."/>
            <person name="Berger S.L."/>
            <person name="Reinberg D."/>
            <person name="Wang J."/>
            <person name="Liebig J."/>
        </authorList>
    </citation>
    <scope>NUCLEOTIDE SEQUENCE [LARGE SCALE GENOMIC DNA]</scope>
    <source>
        <strain evidence="4">C129</strain>
    </source>
</reference>
<evidence type="ECO:0000259" key="2">
    <source>
        <dbReference type="PROSITE" id="PS50234"/>
    </source>
</evidence>
<dbReference type="InterPro" id="IPR051113">
    <property type="entry name" value="Integrator_subunit6"/>
</dbReference>
<dbReference type="GO" id="GO:0034472">
    <property type="term" value="P:snRNA 3'-end processing"/>
    <property type="evidence" value="ECO:0007669"/>
    <property type="project" value="TreeGrafter"/>
</dbReference>
<dbReference type="GO" id="GO:0032039">
    <property type="term" value="C:integrator complex"/>
    <property type="evidence" value="ECO:0007669"/>
    <property type="project" value="TreeGrafter"/>
</dbReference>
<keyword evidence="4" id="KW-1185">Reference proteome</keyword>
<dbReference type="InterPro" id="IPR029307">
    <property type="entry name" value="INT_SG_DDX_CT_C"/>
</dbReference>
<dbReference type="Pfam" id="PF13519">
    <property type="entry name" value="VWA_2"/>
    <property type="match status" value="1"/>
</dbReference>
<dbReference type="AlphaFoldDB" id="E2ACC5"/>
<name>E2ACC5_CAMFO</name>
<dbReference type="EMBL" id="GL438491">
    <property type="protein sequence ID" value="EFN68915.1"/>
    <property type="molecule type" value="Genomic_DNA"/>
</dbReference>
<evidence type="ECO:0000256" key="1">
    <source>
        <dbReference type="SAM" id="MobiDB-lite"/>
    </source>
</evidence>
<dbReference type="PANTHER" id="PTHR12957:SF2">
    <property type="entry name" value="INTEGRATOR COMPLEX SUBUNIT 6"/>
    <property type="match status" value="1"/>
</dbReference>
<evidence type="ECO:0000313" key="4">
    <source>
        <dbReference type="Proteomes" id="UP000000311"/>
    </source>
</evidence>
<dbReference type="FunFam" id="3.40.50.410:FF:000010">
    <property type="entry name" value="Integrator complex subunit 6 like"/>
    <property type="match status" value="1"/>
</dbReference>
<feature type="domain" description="VWFA" evidence="2">
    <location>
        <begin position="3"/>
        <end position="230"/>
    </location>
</feature>
<dbReference type="CDD" id="cd00198">
    <property type="entry name" value="vWFA"/>
    <property type="match status" value="1"/>
</dbReference>
<dbReference type="InterPro" id="IPR002035">
    <property type="entry name" value="VWF_A"/>
</dbReference>
<dbReference type="Proteomes" id="UP000000311">
    <property type="component" value="Unassembled WGS sequence"/>
</dbReference>
<sequence>MTIIVFLIDTSASMNQRAYLGGRPTLLDVAKSAVETFVKVRQRSPESRGDRYMLLTSEEPPQNIKAGWKENLATFMNELKNLQCIGLTTLGAALKHALDVLNINRMQTGIDTYGQGRCPFYLEPSVIVIITDGGKYTSNGVPPVHQDFTLPMHSPIPGSELTKEPFRWDQRLFSLVLRLSGTPAVERDIGLVASDASPIDAMCEVTGGRSYCITSFRMMIQCIDSLVQKVQSGVVINFEKIGPDPPPLTNDASHQDEEENEDDGNAGPRAQYPNALAPGNTAWYSCRRLIYVPRSAQKGFAVGFWPIPESFWPDLNASSLPPRSAHPNVKFTCSSQEPMVIENLPFDKYELEPSPLTQYILARKQPTTCWQVFVANSFKSSEVGHPFGYLKASTNLTCVNLFVMPYNYPVLLPLLEELFKVHRQKPTPEWRAQFQGYIRTMPTYYAVSLRRALTRMGASAPLAQTLLPDTMDTSLSYSVLTYLKRLKNLAKLEFDRLCSEVISKQVAVSNLTKNLSNCTTSTVTEGVRVIPRTPLKKDLVSHPLLQDKFTGLRDQLNEFGGFVVGLVKNQQQQRGAHSYRNAFDVPRKSLLDQVMRMRANFLQPGLLHTKLLDDDYVHSMPLAQMGNYQEYLKRMTPPLREIESVPVRQHMFGNPFKIDKRMMVDEADIDIVGATSSTSKSGLKRTLPQSDGGGPSSPRPPPNKRKPGPIPKDVIVRRPSYSSPTNTPPSSPIPWMMEETKNQATPIPVADTSTPPTLTCLPNVSPSHVSSVPCSSASEKLVNGLAEMPPAIPVFEPIPIEHINNHMDTPPVLTPIVNNIDTIPMSKGEVKSERTDNVRNECSRLPVNDSIENSARVVDSGIEERLSNHIEEKRELKPEKEKKLTKKELEDIRRHNLNIRELVYKEVRRRGTNYATLFSHLHQIQGTLDIRLAFVKDIVKESLRFKRRNLASLLEEYLKTIQEDGCAINHKLNHNGATKISC</sequence>
<dbReference type="Pfam" id="PF25462">
    <property type="entry name" value="Beta-barrel_INTS6"/>
    <property type="match status" value="1"/>
</dbReference>
<dbReference type="InParanoid" id="E2ACC5"/>
<dbReference type="FunCoup" id="E2ACC5">
    <property type="interactions" value="1611"/>
</dbReference>
<proteinExistence type="predicted"/>
<gene>
    <name evidence="3" type="ORF">EAG_03492</name>
</gene>